<dbReference type="GO" id="GO:0005634">
    <property type="term" value="C:nucleus"/>
    <property type="evidence" value="ECO:0007669"/>
    <property type="project" value="UniProtKB-SubCell"/>
</dbReference>
<dbReference type="GO" id="GO:0008270">
    <property type="term" value="F:zinc ion binding"/>
    <property type="evidence" value="ECO:0007669"/>
    <property type="project" value="InterPro"/>
</dbReference>
<feature type="domain" description="Zn(2)-C6 fungal-type" evidence="6">
    <location>
        <begin position="64"/>
        <end position="98"/>
    </location>
</feature>
<dbReference type="InterPro" id="IPR036864">
    <property type="entry name" value="Zn2-C6_fun-type_DNA-bd_sf"/>
</dbReference>
<protein>
    <recommendedName>
        <fullName evidence="6">Zn(2)-C6 fungal-type domain-containing protein</fullName>
    </recommendedName>
</protein>
<evidence type="ECO:0000256" key="2">
    <source>
        <dbReference type="ARBA" id="ARBA00022723"/>
    </source>
</evidence>
<feature type="region of interest" description="Disordered" evidence="5">
    <location>
        <begin position="27"/>
        <end position="59"/>
    </location>
</feature>
<dbReference type="PANTHER" id="PTHR46910:SF3">
    <property type="entry name" value="HALOTOLERANCE PROTEIN 9-RELATED"/>
    <property type="match status" value="1"/>
</dbReference>
<reference evidence="7 8" key="1">
    <citation type="journal article" date="2018" name="Mol. Ecol.">
        <title>The obligate alkalophilic soda-lake fungus Sodiomyces alkalinus has shifted to a protein diet.</title>
        <authorList>
            <person name="Grum-Grzhimaylo A.A."/>
            <person name="Falkoski D.L."/>
            <person name="van den Heuvel J."/>
            <person name="Valero-Jimenez C.A."/>
            <person name="Min B."/>
            <person name="Choi I.G."/>
            <person name="Lipzen A."/>
            <person name="Daum C.G."/>
            <person name="Aanen D.K."/>
            <person name="Tsang A."/>
            <person name="Henrissat B."/>
            <person name="Bilanenko E.N."/>
            <person name="de Vries R.P."/>
            <person name="van Kan J.A.L."/>
            <person name="Grigoriev I.V."/>
            <person name="Debets A.J.M."/>
        </authorList>
    </citation>
    <scope>NUCLEOTIDE SEQUENCE [LARGE SCALE GENOMIC DNA]</scope>
    <source>
        <strain evidence="7 8">F11</strain>
    </source>
</reference>
<keyword evidence="3" id="KW-0238">DNA-binding</keyword>
<dbReference type="GeneID" id="39582115"/>
<evidence type="ECO:0000256" key="4">
    <source>
        <dbReference type="ARBA" id="ARBA00023242"/>
    </source>
</evidence>
<evidence type="ECO:0000256" key="5">
    <source>
        <dbReference type="SAM" id="MobiDB-lite"/>
    </source>
</evidence>
<dbReference type="Pfam" id="PF00172">
    <property type="entry name" value="Zn_clus"/>
    <property type="match status" value="1"/>
</dbReference>
<dbReference type="CDD" id="cd00067">
    <property type="entry name" value="GAL4"/>
    <property type="match status" value="1"/>
</dbReference>
<dbReference type="OrthoDB" id="3266505at2759"/>
<feature type="region of interest" description="Disordered" evidence="5">
    <location>
        <begin position="165"/>
        <end position="202"/>
    </location>
</feature>
<evidence type="ECO:0000313" key="7">
    <source>
        <dbReference type="EMBL" id="ROT35671.1"/>
    </source>
</evidence>
<feature type="compositionally biased region" description="Polar residues" evidence="5">
    <location>
        <begin position="28"/>
        <end position="42"/>
    </location>
</feature>
<dbReference type="EMBL" id="ML119061">
    <property type="protein sequence ID" value="ROT35671.1"/>
    <property type="molecule type" value="Genomic_DNA"/>
</dbReference>
<evidence type="ECO:0000313" key="8">
    <source>
        <dbReference type="Proteomes" id="UP000272025"/>
    </source>
</evidence>
<keyword evidence="4" id="KW-0539">Nucleus</keyword>
<dbReference type="InterPro" id="IPR050987">
    <property type="entry name" value="AtrR-like"/>
</dbReference>
<dbReference type="AlphaFoldDB" id="A0A3N2PMA9"/>
<dbReference type="InterPro" id="IPR001138">
    <property type="entry name" value="Zn2Cys6_DnaBD"/>
</dbReference>
<dbReference type="RefSeq" id="XP_028463477.1">
    <property type="nucleotide sequence ID" value="XM_028613637.1"/>
</dbReference>
<dbReference type="Proteomes" id="UP000272025">
    <property type="component" value="Unassembled WGS sequence"/>
</dbReference>
<proteinExistence type="predicted"/>
<sequence length="248" mass="26961">MEPPFDAYSNPHNFPLTVHYQSEYLPSPQASEQADQQRSHVTTTKHKQASPSCSRPPRVSKPLACTACRRKKVKCHPNADGRPCRLCLRAGNGAECTYPAIDERKLSNSRKLIGQLYGRIAALEAAIRNHRCHTLPPEAGGIEIGATATATATATADEWLAQQGRPLMPSRPPLAPLGGAEGGPHHLESDPHSPVSSTTGTSGAEDMMFMLCGEDRSMGYASFHFTATTGMERVIRHVQVDTRRLGRN</sequence>
<organism evidence="7 8">
    <name type="scientific">Sodiomyces alkalinus (strain CBS 110278 / VKM F-3762 / F11)</name>
    <name type="common">Alkaliphilic filamentous fungus</name>
    <dbReference type="NCBI Taxonomy" id="1314773"/>
    <lineage>
        <taxon>Eukaryota</taxon>
        <taxon>Fungi</taxon>
        <taxon>Dikarya</taxon>
        <taxon>Ascomycota</taxon>
        <taxon>Pezizomycotina</taxon>
        <taxon>Sordariomycetes</taxon>
        <taxon>Hypocreomycetidae</taxon>
        <taxon>Glomerellales</taxon>
        <taxon>Plectosphaerellaceae</taxon>
        <taxon>Sodiomyces</taxon>
    </lineage>
</organism>
<keyword evidence="2" id="KW-0479">Metal-binding</keyword>
<gene>
    <name evidence="7" type="ORF">SODALDRAFT_353305</name>
</gene>
<dbReference type="GO" id="GO:0003677">
    <property type="term" value="F:DNA binding"/>
    <property type="evidence" value="ECO:0007669"/>
    <property type="project" value="UniProtKB-KW"/>
</dbReference>
<evidence type="ECO:0000256" key="1">
    <source>
        <dbReference type="ARBA" id="ARBA00004123"/>
    </source>
</evidence>
<evidence type="ECO:0000259" key="6">
    <source>
        <dbReference type="PROSITE" id="PS50048"/>
    </source>
</evidence>
<name>A0A3N2PMA9_SODAK</name>
<dbReference type="PANTHER" id="PTHR46910">
    <property type="entry name" value="TRANSCRIPTION FACTOR PDR1"/>
    <property type="match status" value="1"/>
</dbReference>
<dbReference type="PROSITE" id="PS50048">
    <property type="entry name" value="ZN2_CY6_FUNGAL_2"/>
    <property type="match status" value="1"/>
</dbReference>
<dbReference type="GO" id="GO:0000981">
    <property type="term" value="F:DNA-binding transcription factor activity, RNA polymerase II-specific"/>
    <property type="evidence" value="ECO:0007669"/>
    <property type="project" value="InterPro"/>
</dbReference>
<accession>A0A3N2PMA9</accession>
<evidence type="ECO:0000256" key="3">
    <source>
        <dbReference type="ARBA" id="ARBA00023125"/>
    </source>
</evidence>
<dbReference type="SMART" id="SM00066">
    <property type="entry name" value="GAL4"/>
    <property type="match status" value="1"/>
</dbReference>
<dbReference type="SUPFAM" id="SSF57701">
    <property type="entry name" value="Zn2/Cys6 DNA-binding domain"/>
    <property type="match status" value="1"/>
</dbReference>
<comment type="subcellular location">
    <subcellularLocation>
        <location evidence="1">Nucleus</location>
    </subcellularLocation>
</comment>
<dbReference type="Gene3D" id="4.10.240.10">
    <property type="entry name" value="Zn(2)-C6 fungal-type DNA-binding domain"/>
    <property type="match status" value="1"/>
</dbReference>
<dbReference type="PROSITE" id="PS00463">
    <property type="entry name" value="ZN2_CY6_FUNGAL_1"/>
    <property type="match status" value="1"/>
</dbReference>
<keyword evidence="8" id="KW-1185">Reference proteome</keyword>